<dbReference type="AlphaFoldDB" id="A0A9E7C2V0"/>
<dbReference type="EMBL" id="CP087164">
    <property type="protein sequence ID" value="UGS38940.1"/>
    <property type="molecule type" value="Genomic_DNA"/>
</dbReference>
<dbReference type="Proteomes" id="UP001162834">
    <property type="component" value="Chromosome"/>
</dbReference>
<dbReference type="InterPro" id="IPR010093">
    <property type="entry name" value="SinI_DNA-bd"/>
</dbReference>
<dbReference type="RefSeq" id="WP_259312952.1">
    <property type="nucleotide sequence ID" value="NZ_CP087164.1"/>
</dbReference>
<reference evidence="2" key="1">
    <citation type="journal article" date="2022" name="Int. J. Syst. Evol. Microbiol.">
        <title>Pseudomonas aegrilactucae sp. nov. and Pseudomonas morbosilactucae sp. nov., pathogens causing bacterial rot of lettuce in Japan.</title>
        <authorList>
            <person name="Sawada H."/>
            <person name="Fujikawa T."/>
            <person name="Satou M."/>
        </authorList>
    </citation>
    <scope>NUCLEOTIDE SEQUENCE</scope>
    <source>
        <strain evidence="2">0166_1</strain>
    </source>
</reference>
<evidence type="ECO:0000259" key="1">
    <source>
        <dbReference type="Pfam" id="PF12728"/>
    </source>
</evidence>
<feature type="domain" description="Helix-turn-helix" evidence="1">
    <location>
        <begin position="8"/>
        <end position="61"/>
    </location>
</feature>
<dbReference type="KEGG" id="sbae:DSM104329_05372"/>
<sequence>MDERQADLLTIRQVAGRLGLSPLSVRRRISSGELPAIRLGDSDSAPLRVAREDLDAYVAEHRTATNQETPALSNPN</sequence>
<proteinExistence type="predicted"/>
<accession>A0A9E7C2V0</accession>
<dbReference type="Pfam" id="PF12728">
    <property type="entry name" value="HTH_17"/>
    <property type="match status" value="1"/>
</dbReference>
<keyword evidence="3" id="KW-1185">Reference proteome</keyword>
<organism evidence="2 3">
    <name type="scientific">Capillimicrobium parvum</name>
    <dbReference type="NCBI Taxonomy" id="2884022"/>
    <lineage>
        <taxon>Bacteria</taxon>
        <taxon>Bacillati</taxon>
        <taxon>Actinomycetota</taxon>
        <taxon>Thermoleophilia</taxon>
        <taxon>Solirubrobacterales</taxon>
        <taxon>Capillimicrobiaceae</taxon>
        <taxon>Capillimicrobium</taxon>
    </lineage>
</organism>
<dbReference type="GO" id="GO:0003677">
    <property type="term" value="F:DNA binding"/>
    <property type="evidence" value="ECO:0007669"/>
    <property type="project" value="InterPro"/>
</dbReference>
<gene>
    <name evidence="2" type="ORF">DSM104329_05372</name>
</gene>
<name>A0A9E7C2V0_9ACTN</name>
<evidence type="ECO:0000313" key="3">
    <source>
        <dbReference type="Proteomes" id="UP001162834"/>
    </source>
</evidence>
<dbReference type="NCBIfam" id="TIGR01764">
    <property type="entry name" value="excise"/>
    <property type="match status" value="1"/>
</dbReference>
<protein>
    <recommendedName>
        <fullName evidence="1">Helix-turn-helix domain-containing protein</fullName>
    </recommendedName>
</protein>
<evidence type="ECO:0000313" key="2">
    <source>
        <dbReference type="EMBL" id="UGS38940.1"/>
    </source>
</evidence>
<dbReference type="InterPro" id="IPR041657">
    <property type="entry name" value="HTH_17"/>
</dbReference>